<reference evidence="1" key="2">
    <citation type="submission" date="2021-01" db="UniProtKB">
        <authorList>
            <consortium name="EnsemblPlants"/>
        </authorList>
    </citation>
    <scope>IDENTIFICATION</scope>
</reference>
<name>A0A7N2M2U7_QUELO</name>
<dbReference type="Proteomes" id="UP000594261">
    <property type="component" value="Chromosome 7"/>
</dbReference>
<accession>A0A7N2M2U7</accession>
<dbReference type="Gramene" id="QL07p012155:mrna">
    <property type="protein sequence ID" value="QL07p012155:mrna"/>
    <property type="gene ID" value="QL07p012155"/>
</dbReference>
<organism evidence="1 2">
    <name type="scientific">Quercus lobata</name>
    <name type="common">Valley oak</name>
    <dbReference type="NCBI Taxonomy" id="97700"/>
    <lineage>
        <taxon>Eukaryota</taxon>
        <taxon>Viridiplantae</taxon>
        <taxon>Streptophyta</taxon>
        <taxon>Embryophyta</taxon>
        <taxon>Tracheophyta</taxon>
        <taxon>Spermatophyta</taxon>
        <taxon>Magnoliopsida</taxon>
        <taxon>eudicotyledons</taxon>
        <taxon>Gunneridae</taxon>
        <taxon>Pentapetalae</taxon>
        <taxon>rosids</taxon>
        <taxon>fabids</taxon>
        <taxon>Fagales</taxon>
        <taxon>Fagaceae</taxon>
        <taxon>Quercus</taxon>
    </lineage>
</organism>
<evidence type="ECO:0000313" key="2">
    <source>
        <dbReference type="Proteomes" id="UP000594261"/>
    </source>
</evidence>
<proteinExistence type="predicted"/>
<evidence type="ECO:0008006" key="3">
    <source>
        <dbReference type="Google" id="ProtNLM"/>
    </source>
</evidence>
<keyword evidence="2" id="KW-1185">Reference proteome</keyword>
<dbReference type="AlphaFoldDB" id="A0A7N2M2U7"/>
<dbReference type="EnsemblPlants" id="QL07p012155:mrna">
    <property type="protein sequence ID" value="QL07p012155:mrna"/>
    <property type="gene ID" value="QL07p012155"/>
</dbReference>
<sequence>MAEGTLHALCGCSGLNVVWDDERWSFRSREVFTDFKQLYGWLLEKGKPLQLFAIQVWCIWNQRNQSRLQQSCYLTKDLKHAAQERWNEIRSGNPLPTPIRPQPKPKWSVPPLNKYKINYDGAISKVDNKARIGVVVCNYNGELIGVSILRLKWVYGVGAPLNSIAIGCVVNPALEDYTPYLETMKEESTLCMVVVGVARFLARRRIFYHQQERGRRDK</sequence>
<protein>
    <recommendedName>
        <fullName evidence="3">RNase H type-1 domain-containing protein</fullName>
    </recommendedName>
</protein>
<evidence type="ECO:0000313" key="1">
    <source>
        <dbReference type="EnsemblPlants" id="QL07p012155:mrna"/>
    </source>
</evidence>
<dbReference type="EMBL" id="LRBV02000007">
    <property type="status" value="NOT_ANNOTATED_CDS"/>
    <property type="molecule type" value="Genomic_DNA"/>
</dbReference>
<dbReference type="InParanoid" id="A0A7N2M2U7"/>
<reference evidence="1 2" key="1">
    <citation type="journal article" date="2016" name="G3 (Bethesda)">
        <title>First Draft Assembly and Annotation of the Genome of a California Endemic Oak Quercus lobata Nee (Fagaceae).</title>
        <authorList>
            <person name="Sork V.L."/>
            <person name="Fitz-Gibbon S.T."/>
            <person name="Puiu D."/>
            <person name="Crepeau M."/>
            <person name="Gugger P.F."/>
            <person name="Sherman R."/>
            <person name="Stevens K."/>
            <person name="Langley C.H."/>
            <person name="Pellegrini M."/>
            <person name="Salzberg S.L."/>
        </authorList>
    </citation>
    <scope>NUCLEOTIDE SEQUENCE [LARGE SCALE GENOMIC DNA]</scope>
    <source>
        <strain evidence="1 2">cv. SW786</strain>
    </source>
</reference>